<accession>A0A0L6V2Q5</accession>
<dbReference type="GO" id="GO:0005737">
    <property type="term" value="C:cytoplasm"/>
    <property type="evidence" value="ECO:0007669"/>
    <property type="project" value="TreeGrafter"/>
</dbReference>
<dbReference type="InterPro" id="IPR004143">
    <property type="entry name" value="BPL_LPL_catalytic"/>
</dbReference>
<dbReference type="EMBL" id="LAVV01007701">
    <property type="protein sequence ID" value="KNZ55054.1"/>
    <property type="molecule type" value="Genomic_DNA"/>
</dbReference>
<dbReference type="Proteomes" id="UP000037035">
    <property type="component" value="Unassembled WGS sequence"/>
</dbReference>
<organism evidence="2 3">
    <name type="scientific">Puccinia sorghi</name>
    <dbReference type="NCBI Taxonomy" id="27349"/>
    <lineage>
        <taxon>Eukaryota</taxon>
        <taxon>Fungi</taxon>
        <taxon>Dikarya</taxon>
        <taxon>Basidiomycota</taxon>
        <taxon>Pucciniomycotina</taxon>
        <taxon>Pucciniomycetes</taxon>
        <taxon>Pucciniales</taxon>
        <taxon>Pucciniaceae</taxon>
        <taxon>Puccinia</taxon>
    </lineage>
</organism>
<reference evidence="2 3" key="1">
    <citation type="submission" date="2015-08" db="EMBL/GenBank/DDBJ databases">
        <title>Next Generation Sequencing and Analysis of the Genome of Puccinia sorghi L Schw, the Causal Agent of Maize Common Rust.</title>
        <authorList>
            <person name="Rochi L."/>
            <person name="Burguener G."/>
            <person name="Darino M."/>
            <person name="Turjanski A."/>
            <person name="Kreff E."/>
            <person name="Dieguez M.J."/>
            <person name="Sacco F."/>
        </authorList>
    </citation>
    <scope>NUCLEOTIDE SEQUENCE [LARGE SCALE GENOMIC DNA]</scope>
    <source>
        <strain evidence="2 3">RO10H11247</strain>
    </source>
</reference>
<proteinExistence type="predicted"/>
<protein>
    <recommendedName>
        <fullName evidence="1">BPL/LPL catalytic domain-containing protein</fullName>
    </recommendedName>
</protein>
<dbReference type="PANTHER" id="PTHR12835">
    <property type="entry name" value="BIOTIN PROTEIN LIGASE"/>
    <property type="match status" value="1"/>
</dbReference>
<evidence type="ECO:0000313" key="2">
    <source>
        <dbReference type="EMBL" id="KNZ55054.1"/>
    </source>
</evidence>
<dbReference type="PANTHER" id="PTHR12835:SF5">
    <property type="entry name" value="BIOTIN--PROTEIN LIGASE"/>
    <property type="match status" value="1"/>
</dbReference>
<sequence length="690" mass="76210">MKRCEKSERPGKTRGELMAEEMVCHCGLEIRMEWKRKNCLIKIAGRVRCSGQRLGYKQEMTRRKNTWYIVPLKPSGLANKLIYPMNVLVYSGCTTVTPRASRELHSTLNKILSRSYDVKLANAHLLNDQPWQEHTSLVVFPSLDSSEHDGLVGKTRQALRQWVSRGGKYLGIGTGAGFAGSQQLGLLNLTWNPVQSPAVSTLIPPDIQVASSQHDGQPSPTISIDITQPTFGACFPAQDNQTIIVWARYERSDDNQDQVAGICTRHQKGHAALAGFDLNSDPKLLIEVLGLIGLKGAVSEFTTEKPSALYLVSSLSPESAHETHRSILERCSGPTQTFQDAQDSFSVFSDIGLQSEASPTNDTLQLALCLYSNLTQSVLPPIFSWRLYFSSIEAISPIGTTILFAERVASTQTLLEKNPKLTDLLPSGTVSIAKKQTNGRGRGSNRWISTDGSIQFSILLKSKNLGSSVVFVQYLFGLAVIEWIEDFFHGRVLARLKWPNDIYASPTGVNSPDAFRKMGGILVNCSFGGPGGTECKLIIGRLIDLIEGCGLNNHFAPQPSTASLAELIQAARTTNSEDSGHPDLQHPSTEEILAAIFNTFGRMWTLFEVQGFQPFLSRYIARWLHSDQVIQYEKTGEQLKIIGIDPLHGLLRTRLIRRSDGTLITHEQIVDLQPDSNSFDMLSGLIKSKT</sequence>
<dbReference type="OrthoDB" id="10250105at2759"/>
<dbReference type="PROSITE" id="PS51733">
    <property type="entry name" value="BPL_LPL_CATALYTIC"/>
    <property type="match status" value="1"/>
</dbReference>
<dbReference type="InterPro" id="IPR045864">
    <property type="entry name" value="aa-tRNA-synth_II/BPL/LPL"/>
</dbReference>
<dbReference type="STRING" id="27349.A0A0L6V2Q5"/>
<dbReference type="InterPro" id="IPR019197">
    <property type="entry name" value="Biotin-prot_ligase_N"/>
</dbReference>
<name>A0A0L6V2Q5_9BASI</name>
<dbReference type="GO" id="GO:0004077">
    <property type="term" value="F:biotin--[biotin carboxyl-carrier protein] ligase activity"/>
    <property type="evidence" value="ECO:0007669"/>
    <property type="project" value="TreeGrafter"/>
</dbReference>
<dbReference type="SUPFAM" id="SSF55681">
    <property type="entry name" value="Class II aaRS and biotin synthetases"/>
    <property type="match status" value="1"/>
</dbReference>
<comment type="caution">
    <text evidence="2">The sequence shown here is derived from an EMBL/GenBank/DDBJ whole genome shotgun (WGS) entry which is preliminary data.</text>
</comment>
<dbReference type="VEuPathDB" id="FungiDB:VP01_277g4"/>
<dbReference type="Gene3D" id="3.30.930.10">
    <property type="entry name" value="Bira Bifunctional Protein, Domain 2"/>
    <property type="match status" value="1"/>
</dbReference>
<evidence type="ECO:0000259" key="1">
    <source>
        <dbReference type="PROSITE" id="PS51733"/>
    </source>
</evidence>
<dbReference type="Pfam" id="PF03099">
    <property type="entry name" value="BPL_LplA_LipB"/>
    <property type="match status" value="1"/>
</dbReference>
<evidence type="ECO:0000313" key="3">
    <source>
        <dbReference type="Proteomes" id="UP000037035"/>
    </source>
</evidence>
<dbReference type="AlphaFoldDB" id="A0A0L6V2Q5"/>
<gene>
    <name evidence="2" type="ORF">VP01_277g4</name>
</gene>
<feature type="domain" description="BPL/LPL catalytic" evidence="1">
    <location>
        <begin position="396"/>
        <end position="608"/>
    </location>
</feature>
<dbReference type="Pfam" id="PF09825">
    <property type="entry name" value="BPL_N"/>
    <property type="match status" value="1"/>
</dbReference>
<keyword evidence="3" id="KW-1185">Reference proteome</keyword>